<dbReference type="AlphaFoldDB" id="A0A6A6XH83"/>
<dbReference type="Proteomes" id="UP000799757">
    <property type="component" value="Unassembled WGS sequence"/>
</dbReference>
<accession>A0A6A6XH83</accession>
<organism evidence="1 2">
    <name type="scientific">Melanomma pulvis-pyrius CBS 109.77</name>
    <dbReference type="NCBI Taxonomy" id="1314802"/>
    <lineage>
        <taxon>Eukaryota</taxon>
        <taxon>Fungi</taxon>
        <taxon>Dikarya</taxon>
        <taxon>Ascomycota</taxon>
        <taxon>Pezizomycotina</taxon>
        <taxon>Dothideomycetes</taxon>
        <taxon>Pleosporomycetidae</taxon>
        <taxon>Pleosporales</taxon>
        <taxon>Melanommataceae</taxon>
        <taxon>Melanomma</taxon>
    </lineage>
</organism>
<gene>
    <name evidence="1" type="ORF">K505DRAFT_8836</name>
</gene>
<evidence type="ECO:0000313" key="1">
    <source>
        <dbReference type="EMBL" id="KAF2795741.1"/>
    </source>
</evidence>
<keyword evidence="2" id="KW-1185">Reference proteome</keyword>
<proteinExistence type="predicted"/>
<protein>
    <submittedName>
        <fullName evidence="1">Uncharacterized protein</fullName>
    </submittedName>
</protein>
<name>A0A6A6XH83_9PLEO</name>
<evidence type="ECO:0000313" key="2">
    <source>
        <dbReference type="Proteomes" id="UP000799757"/>
    </source>
</evidence>
<reference evidence="1" key="1">
    <citation type="journal article" date="2020" name="Stud. Mycol.">
        <title>101 Dothideomycetes genomes: a test case for predicting lifestyles and emergence of pathogens.</title>
        <authorList>
            <person name="Haridas S."/>
            <person name="Albert R."/>
            <person name="Binder M."/>
            <person name="Bloem J."/>
            <person name="Labutti K."/>
            <person name="Salamov A."/>
            <person name="Andreopoulos B."/>
            <person name="Baker S."/>
            <person name="Barry K."/>
            <person name="Bills G."/>
            <person name="Bluhm B."/>
            <person name="Cannon C."/>
            <person name="Castanera R."/>
            <person name="Culley D."/>
            <person name="Daum C."/>
            <person name="Ezra D."/>
            <person name="Gonzalez J."/>
            <person name="Henrissat B."/>
            <person name="Kuo A."/>
            <person name="Liang C."/>
            <person name="Lipzen A."/>
            <person name="Lutzoni F."/>
            <person name="Magnuson J."/>
            <person name="Mondo S."/>
            <person name="Nolan M."/>
            <person name="Ohm R."/>
            <person name="Pangilinan J."/>
            <person name="Park H.-J."/>
            <person name="Ramirez L."/>
            <person name="Alfaro M."/>
            <person name="Sun H."/>
            <person name="Tritt A."/>
            <person name="Yoshinaga Y."/>
            <person name="Zwiers L.-H."/>
            <person name="Turgeon B."/>
            <person name="Goodwin S."/>
            <person name="Spatafora J."/>
            <person name="Crous P."/>
            <person name="Grigoriev I."/>
        </authorList>
    </citation>
    <scope>NUCLEOTIDE SEQUENCE</scope>
    <source>
        <strain evidence="1">CBS 109.77</strain>
    </source>
</reference>
<dbReference type="EMBL" id="MU001849">
    <property type="protein sequence ID" value="KAF2795741.1"/>
    <property type="molecule type" value="Genomic_DNA"/>
</dbReference>
<sequence>MRGRQPARGRCSNRSAVFCASSGNLPDNRINVSRRQGGCPIMVVTREFDIRKMRGLLSSSPSEHLVKKSFRTFFLRSSLRLTTHRSDIRHAHSHLNITARPFSTPAFRESTLSIHTPNAVQRMSHSAILWKGYPSYVEQRMVGSSTGAECRDGQALGAGGADQQRGNI</sequence>